<proteinExistence type="predicted"/>
<dbReference type="Pfam" id="PF06094">
    <property type="entry name" value="GGACT"/>
    <property type="match status" value="1"/>
</dbReference>
<organism evidence="3 4">
    <name type="scientific">Aspergillus steynii IBT 23096</name>
    <dbReference type="NCBI Taxonomy" id="1392250"/>
    <lineage>
        <taxon>Eukaryota</taxon>
        <taxon>Fungi</taxon>
        <taxon>Dikarya</taxon>
        <taxon>Ascomycota</taxon>
        <taxon>Pezizomycotina</taxon>
        <taxon>Eurotiomycetes</taxon>
        <taxon>Eurotiomycetidae</taxon>
        <taxon>Eurotiales</taxon>
        <taxon>Aspergillaceae</taxon>
        <taxon>Aspergillus</taxon>
        <taxon>Aspergillus subgen. Circumdati</taxon>
    </lineage>
</organism>
<dbReference type="CDD" id="cd06661">
    <property type="entry name" value="GGCT_like"/>
    <property type="match status" value="1"/>
</dbReference>
<dbReference type="Gene3D" id="3.10.490.10">
    <property type="entry name" value="Gamma-glutamyl cyclotransferase-like"/>
    <property type="match status" value="1"/>
</dbReference>
<reference evidence="3 4" key="1">
    <citation type="submission" date="2016-12" db="EMBL/GenBank/DDBJ databases">
        <title>The genomes of Aspergillus section Nigri reveals drivers in fungal speciation.</title>
        <authorList>
            <consortium name="DOE Joint Genome Institute"/>
            <person name="Vesth T.C."/>
            <person name="Nybo J."/>
            <person name="Theobald S."/>
            <person name="Brandl J."/>
            <person name="Frisvad J.C."/>
            <person name="Nielsen K.F."/>
            <person name="Lyhne E.K."/>
            <person name="Kogle M.E."/>
            <person name="Kuo A."/>
            <person name="Riley R."/>
            <person name="Clum A."/>
            <person name="Nolan M."/>
            <person name="Lipzen A."/>
            <person name="Salamov A."/>
            <person name="Henrissat B."/>
            <person name="Wiebenga A."/>
            <person name="De Vries R.P."/>
            <person name="Grigoriev I.V."/>
            <person name="Mortensen U.H."/>
            <person name="Andersen M.R."/>
            <person name="Baker S.E."/>
        </authorList>
    </citation>
    <scope>NUCLEOTIDE SEQUENCE [LARGE SCALE GENOMIC DNA]</scope>
    <source>
        <strain evidence="3 4">IBT 23096</strain>
    </source>
</reference>
<dbReference type="VEuPathDB" id="FungiDB:P170DRAFT_464215"/>
<evidence type="ECO:0000259" key="2">
    <source>
        <dbReference type="Pfam" id="PF06094"/>
    </source>
</evidence>
<dbReference type="GeneID" id="36559925"/>
<dbReference type="InterPro" id="IPR009288">
    <property type="entry name" value="AIG2-like_dom"/>
</dbReference>
<dbReference type="EMBL" id="MSFO01000003">
    <property type="protein sequence ID" value="PLB51258.1"/>
    <property type="molecule type" value="Genomic_DNA"/>
</dbReference>
<dbReference type="Proteomes" id="UP000234275">
    <property type="component" value="Unassembled WGS sequence"/>
</dbReference>
<feature type="compositionally biased region" description="Basic and acidic residues" evidence="1">
    <location>
        <begin position="184"/>
        <end position="198"/>
    </location>
</feature>
<keyword evidence="4" id="KW-1185">Reference proteome</keyword>
<name>A0A2I2GED3_9EURO</name>
<evidence type="ECO:0000256" key="1">
    <source>
        <dbReference type="SAM" id="MobiDB-lite"/>
    </source>
</evidence>
<evidence type="ECO:0000313" key="4">
    <source>
        <dbReference type="Proteomes" id="UP000234275"/>
    </source>
</evidence>
<dbReference type="RefSeq" id="XP_024706560.1">
    <property type="nucleotide sequence ID" value="XM_024852227.1"/>
</dbReference>
<dbReference type="InterPro" id="IPR036568">
    <property type="entry name" value="GGCT-like_sf"/>
</dbReference>
<protein>
    <recommendedName>
        <fullName evidence="2">Gamma-glutamylcyclotransferase AIG2-like domain-containing protein</fullName>
    </recommendedName>
</protein>
<gene>
    <name evidence="3" type="ORF">P170DRAFT_464215</name>
</gene>
<dbReference type="AlphaFoldDB" id="A0A2I2GED3"/>
<comment type="caution">
    <text evidence="3">The sequence shown here is derived from an EMBL/GenBank/DDBJ whole genome shotgun (WGS) entry which is preliminary data.</text>
</comment>
<dbReference type="OrthoDB" id="1044435at2759"/>
<sequence length="205" mass="22979">MNNQTWHPKDYQDAMSNTLSDEDLTRLLKQPGCAPRFVYGALMLPTVLKCIINESQTVNIHERMTRATVSGFRLYQFSSTSTPVMRRSRDPGSVVEGILVLGLDETQRNAIYELECGLMGLVSVEVQIYVRENLEELDILNARTVDAGAFVWVGSSVELIPMKSSRWAVDGFLKEPFYESIETSQRRRALDGEDRPPEASDGGGD</sequence>
<accession>A0A2I2GED3</accession>
<feature type="region of interest" description="Disordered" evidence="1">
    <location>
        <begin position="184"/>
        <end position="205"/>
    </location>
</feature>
<feature type="domain" description="Gamma-glutamylcyclotransferase AIG2-like" evidence="2">
    <location>
        <begin position="37"/>
        <end position="167"/>
    </location>
</feature>
<dbReference type="SUPFAM" id="SSF110857">
    <property type="entry name" value="Gamma-glutamyl cyclotransferase-like"/>
    <property type="match status" value="1"/>
</dbReference>
<dbReference type="InterPro" id="IPR013024">
    <property type="entry name" value="GGCT-like"/>
</dbReference>
<evidence type="ECO:0000313" key="3">
    <source>
        <dbReference type="EMBL" id="PLB51258.1"/>
    </source>
</evidence>